<gene>
    <name evidence="2" type="ORF">GCM10010390_06380</name>
</gene>
<name>A0ABN1BVF3_9ACTN</name>
<evidence type="ECO:0000313" key="3">
    <source>
        <dbReference type="Proteomes" id="UP001501576"/>
    </source>
</evidence>
<sequence>MPGAGDSVLRALRYPRRHHWARDFHQRRRVSRSEPGSDSGAVVTDAVSDAHRQRGQGPVEGAGPPLQLIGRKRQFEVGEAVEELLDRDGIDELGRVLREAGVRARAPRQPPGDEGPRS</sequence>
<dbReference type="Proteomes" id="UP001501576">
    <property type="component" value="Unassembled WGS sequence"/>
</dbReference>
<keyword evidence="3" id="KW-1185">Reference proteome</keyword>
<protein>
    <submittedName>
        <fullName evidence="2">Uncharacterized protein</fullName>
    </submittedName>
</protein>
<accession>A0ABN1BVF3</accession>
<proteinExistence type="predicted"/>
<comment type="caution">
    <text evidence="2">The sequence shown here is derived from an EMBL/GenBank/DDBJ whole genome shotgun (WGS) entry which is preliminary data.</text>
</comment>
<evidence type="ECO:0000256" key="1">
    <source>
        <dbReference type="SAM" id="MobiDB-lite"/>
    </source>
</evidence>
<organism evidence="2 3">
    <name type="scientific">Streptomyces mordarskii</name>
    <dbReference type="NCBI Taxonomy" id="1226758"/>
    <lineage>
        <taxon>Bacteria</taxon>
        <taxon>Bacillati</taxon>
        <taxon>Actinomycetota</taxon>
        <taxon>Actinomycetes</taxon>
        <taxon>Kitasatosporales</taxon>
        <taxon>Streptomycetaceae</taxon>
        <taxon>Streptomyces</taxon>
    </lineage>
</organism>
<evidence type="ECO:0000313" key="2">
    <source>
        <dbReference type="EMBL" id="GAA0506180.1"/>
    </source>
</evidence>
<feature type="region of interest" description="Disordered" evidence="1">
    <location>
        <begin position="99"/>
        <end position="118"/>
    </location>
</feature>
<reference evidence="2 3" key="1">
    <citation type="journal article" date="2019" name="Int. J. Syst. Evol. Microbiol.">
        <title>The Global Catalogue of Microorganisms (GCM) 10K type strain sequencing project: providing services to taxonomists for standard genome sequencing and annotation.</title>
        <authorList>
            <consortium name="The Broad Institute Genomics Platform"/>
            <consortium name="The Broad Institute Genome Sequencing Center for Infectious Disease"/>
            <person name="Wu L."/>
            <person name="Ma J."/>
        </authorList>
    </citation>
    <scope>NUCLEOTIDE SEQUENCE [LARGE SCALE GENOMIC DNA]</scope>
    <source>
        <strain evidence="2 3">JCM 5052</strain>
    </source>
</reference>
<dbReference type="EMBL" id="BAAABZ010000002">
    <property type="protein sequence ID" value="GAA0506180.1"/>
    <property type="molecule type" value="Genomic_DNA"/>
</dbReference>
<feature type="region of interest" description="Disordered" evidence="1">
    <location>
        <begin position="22"/>
        <end position="67"/>
    </location>
</feature>